<keyword evidence="2" id="KW-0812">Transmembrane</keyword>
<sequence length="521" mass="58237">MAAPPYQHLIFLHNLHSLRFSNRSYISKPTVILLLFLSQPKAIIALQRRFQTASPSCEVMVQTPILSSRRLFFSRYSSLSLLSIFVYLYVLSISVCTPFSIPAENPVTLIYHTLMDSSSTNPNPITALDDEDSLLSNSTPFEEFFPRLHPTPDAQDLQQAVDQFLHVDSPQSSPNPRISTQSPQFVSSSSTEPANNTASTHAMPSFPVRPSAPIITDSISVSTNIDKGKGKAPMFVPTTHPSRKESGIVINASCPPPTAAIPSVVRPTFLHAAIDHHKGLTGTSFVFKRGYQTVLASQYRRLPGVVSPIFSEGQALLQSLKWCIDSQFTPQVVFSDCLNLVSKVNGDWQDNSALSAQGIGRFLRRFIINHLRFSVLLFCVPRKVSNHITVGSNNLVRSSSFIDIRGGRHTNVPSNTLNLIQIKLTKMFQVMKQLLLSMEKMSQSILFIKRGVDRTPNTQSKWILFIDQNPSFLITRVIPFTVIIFQQSGSRKKASHTLNFIYINCIGPFLHLHRPFIFRSN</sequence>
<feature type="compositionally biased region" description="Low complexity" evidence="1">
    <location>
        <begin position="179"/>
        <end position="191"/>
    </location>
</feature>
<accession>A0A7J6H972</accession>
<evidence type="ECO:0000259" key="3">
    <source>
        <dbReference type="Pfam" id="PF13456"/>
    </source>
</evidence>
<evidence type="ECO:0000313" key="5">
    <source>
        <dbReference type="Proteomes" id="UP000525078"/>
    </source>
</evidence>
<evidence type="ECO:0000256" key="2">
    <source>
        <dbReference type="SAM" id="Phobius"/>
    </source>
</evidence>
<gene>
    <name evidence="4" type="ORF">F8388_009550</name>
</gene>
<reference evidence="4 5" key="1">
    <citation type="journal article" date="2020" name="bioRxiv">
        <title>Sequence and annotation of 42 cannabis genomes reveals extensive copy number variation in cannabinoid synthesis and pathogen resistance genes.</title>
        <authorList>
            <person name="Mckernan K.J."/>
            <person name="Helbert Y."/>
            <person name="Kane L.T."/>
            <person name="Ebling H."/>
            <person name="Zhang L."/>
            <person name="Liu B."/>
            <person name="Eaton Z."/>
            <person name="Mclaughlin S."/>
            <person name="Kingan S."/>
            <person name="Baybayan P."/>
            <person name="Concepcion G."/>
            <person name="Jordan M."/>
            <person name="Riva A."/>
            <person name="Barbazuk W."/>
            <person name="Harkins T."/>
        </authorList>
    </citation>
    <scope>NUCLEOTIDE SEQUENCE [LARGE SCALE GENOMIC DNA]</scope>
    <source>
        <strain evidence="5">cv. Jamaican Lion 4</strain>
        <tissue evidence="4">Leaf</tissue>
    </source>
</reference>
<keyword evidence="2" id="KW-0472">Membrane</keyword>
<dbReference type="InterPro" id="IPR002156">
    <property type="entry name" value="RNaseH_domain"/>
</dbReference>
<feature type="transmembrane region" description="Helical" evidence="2">
    <location>
        <begin position="79"/>
        <end position="101"/>
    </location>
</feature>
<evidence type="ECO:0000256" key="1">
    <source>
        <dbReference type="SAM" id="MobiDB-lite"/>
    </source>
</evidence>
<organism evidence="4 5">
    <name type="scientific">Cannabis sativa</name>
    <name type="common">Hemp</name>
    <name type="synonym">Marijuana</name>
    <dbReference type="NCBI Taxonomy" id="3483"/>
    <lineage>
        <taxon>Eukaryota</taxon>
        <taxon>Viridiplantae</taxon>
        <taxon>Streptophyta</taxon>
        <taxon>Embryophyta</taxon>
        <taxon>Tracheophyta</taxon>
        <taxon>Spermatophyta</taxon>
        <taxon>Magnoliopsida</taxon>
        <taxon>eudicotyledons</taxon>
        <taxon>Gunneridae</taxon>
        <taxon>Pentapetalae</taxon>
        <taxon>rosids</taxon>
        <taxon>fabids</taxon>
        <taxon>Rosales</taxon>
        <taxon>Cannabaceae</taxon>
        <taxon>Cannabis</taxon>
    </lineage>
</organism>
<keyword evidence="2" id="KW-1133">Transmembrane helix</keyword>
<dbReference type="GO" id="GO:0004523">
    <property type="term" value="F:RNA-DNA hybrid ribonuclease activity"/>
    <property type="evidence" value="ECO:0007669"/>
    <property type="project" value="InterPro"/>
</dbReference>
<evidence type="ECO:0000313" key="4">
    <source>
        <dbReference type="EMBL" id="KAF4391128.1"/>
    </source>
</evidence>
<dbReference type="GO" id="GO:0003676">
    <property type="term" value="F:nucleic acid binding"/>
    <property type="evidence" value="ECO:0007669"/>
    <property type="project" value="InterPro"/>
</dbReference>
<proteinExistence type="predicted"/>
<dbReference type="Proteomes" id="UP000525078">
    <property type="component" value="Unassembled WGS sequence"/>
</dbReference>
<feature type="domain" description="RNase H type-1" evidence="3">
    <location>
        <begin position="294"/>
        <end position="355"/>
    </location>
</feature>
<dbReference type="EMBL" id="JAATIP010000025">
    <property type="protein sequence ID" value="KAF4391128.1"/>
    <property type="molecule type" value="Genomic_DNA"/>
</dbReference>
<feature type="region of interest" description="Disordered" evidence="1">
    <location>
        <begin position="167"/>
        <end position="210"/>
    </location>
</feature>
<feature type="compositionally biased region" description="Polar residues" evidence="1">
    <location>
        <begin position="192"/>
        <end position="202"/>
    </location>
</feature>
<name>A0A7J6H972_CANSA</name>
<dbReference type="Pfam" id="PF13456">
    <property type="entry name" value="RVT_3"/>
    <property type="match status" value="1"/>
</dbReference>
<comment type="caution">
    <text evidence="4">The sequence shown here is derived from an EMBL/GenBank/DDBJ whole genome shotgun (WGS) entry which is preliminary data.</text>
</comment>
<feature type="compositionally biased region" description="Polar residues" evidence="1">
    <location>
        <begin position="169"/>
        <end position="178"/>
    </location>
</feature>
<protein>
    <recommendedName>
        <fullName evidence="3">RNase H type-1 domain-containing protein</fullName>
    </recommendedName>
</protein>
<dbReference type="AlphaFoldDB" id="A0A7J6H972"/>